<accession>A0A120CXC2</accession>
<dbReference type="OrthoDB" id="9813966at2"/>
<evidence type="ECO:0000313" key="1">
    <source>
        <dbReference type="EMBL" id="KWT70709.1"/>
    </source>
</evidence>
<keyword evidence="2" id="KW-1185">Reference proteome</keyword>
<dbReference type="RefSeq" id="WP_068459829.1">
    <property type="nucleotide sequence ID" value="NZ_LMTR01000028.1"/>
</dbReference>
<sequence length="79" mass="8483">MSKPSLSEQRSGVEALICFAKDADISSSVIDAARGALLTLKWLEARSALVKEIVRLDQHAPAIAIALRELPDAQITGVR</sequence>
<protein>
    <submittedName>
        <fullName evidence="1">Uncharacterized protein</fullName>
    </submittedName>
</protein>
<reference evidence="1 2" key="1">
    <citation type="submission" date="2015-10" db="EMBL/GenBank/DDBJ databases">
        <title>Transcriptomic analysis of a linuron degrading triple-species bacterial consortium.</title>
        <authorList>
            <person name="Albers P."/>
        </authorList>
    </citation>
    <scope>NUCLEOTIDE SEQUENCE [LARGE SCALE GENOMIC DNA]</scope>
    <source>
        <strain evidence="1 2">WDL6</strain>
    </source>
</reference>
<organism evidence="1 2">
    <name type="scientific">Hyphomicrobium sulfonivorans</name>
    <dbReference type="NCBI Taxonomy" id="121290"/>
    <lineage>
        <taxon>Bacteria</taxon>
        <taxon>Pseudomonadati</taxon>
        <taxon>Pseudomonadota</taxon>
        <taxon>Alphaproteobacteria</taxon>
        <taxon>Hyphomicrobiales</taxon>
        <taxon>Hyphomicrobiaceae</taxon>
        <taxon>Hyphomicrobium</taxon>
    </lineage>
</organism>
<evidence type="ECO:0000313" key="2">
    <source>
        <dbReference type="Proteomes" id="UP000059074"/>
    </source>
</evidence>
<name>A0A120CXC2_HYPSL</name>
<dbReference type="Proteomes" id="UP000059074">
    <property type="component" value="Unassembled WGS sequence"/>
</dbReference>
<dbReference type="PATRIC" id="fig|121290.4.peg.3455"/>
<gene>
    <name evidence="1" type="ORF">APY04_0770</name>
</gene>
<proteinExistence type="predicted"/>
<comment type="caution">
    <text evidence="1">The sequence shown here is derived from an EMBL/GenBank/DDBJ whole genome shotgun (WGS) entry which is preliminary data.</text>
</comment>
<dbReference type="STRING" id="121290.APY04_0770"/>
<dbReference type="AlphaFoldDB" id="A0A120CXC2"/>
<dbReference type="EMBL" id="LMTR01000028">
    <property type="protein sequence ID" value="KWT70709.1"/>
    <property type="molecule type" value="Genomic_DNA"/>
</dbReference>